<proteinExistence type="predicted"/>
<gene>
    <name evidence="1" type="ORF">Bhyg_04125</name>
</gene>
<dbReference type="EMBL" id="WJQU01000001">
    <property type="protein sequence ID" value="KAJ6648893.1"/>
    <property type="molecule type" value="Genomic_DNA"/>
</dbReference>
<dbReference type="Proteomes" id="UP001151699">
    <property type="component" value="Chromosome A"/>
</dbReference>
<comment type="caution">
    <text evidence="1">The sequence shown here is derived from an EMBL/GenBank/DDBJ whole genome shotgun (WGS) entry which is preliminary data.</text>
</comment>
<protein>
    <submittedName>
        <fullName evidence="1">Uncharacterized protein</fullName>
    </submittedName>
</protein>
<evidence type="ECO:0000313" key="2">
    <source>
        <dbReference type="Proteomes" id="UP001151699"/>
    </source>
</evidence>
<sequence length="208" mass="24192">MTSSFERSDYPEIMETDTDIDKAYVSAYSSGEQLGVCDQVEGWDDRRKIEFCDENCRTSYGQGCQDDKNSSYAVRFYHTFARYFHNSGMFAFGAMWYARQAIDDTINKIKEVRRAVQNSAIEINNKLIALQSEFEEWIASENKRQKRSAVDAIYFDKWLPFLESKNSTDPDLFSWLGAYEYTQFEFEASKFNSTVHSFDFDNSTSSVI</sequence>
<dbReference type="AlphaFoldDB" id="A0A9Q0S9C8"/>
<organism evidence="1 2">
    <name type="scientific">Pseudolycoriella hygida</name>
    <dbReference type="NCBI Taxonomy" id="35572"/>
    <lineage>
        <taxon>Eukaryota</taxon>
        <taxon>Metazoa</taxon>
        <taxon>Ecdysozoa</taxon>
        <taxon>Arthropoda</taxon>
        <taxon>Hexapoda</taxon>
        <taxon>Insecta</taxon>
        <taxon>Pterygota</taxon>
        <taxon>Neoptera</taxon>
        <taxon>Endopterygota</taxon>
        <taxon>Diptera</taxon>
        <taxon>Nematocera</taxon>
        <taxon>Sciaroidea</taxon>
        <taxon>Sciaridae</taxon>
        <taxon>Pseudolycoriella</taxon>
    </lineage>
</organism>
<evidence type="ECO:0000313" key="1">
    <source>
        <dbReference type="EMBL" id="KAJ6648893.1"/>
    </source>
</evidence>
<accession>A0A9Q0S9C8</accession>
<keyword evidence="2" id="KW-1185">Reference proteome</keyword>
<reference evidence="1" key="1">
    <citation type="submission" date="2022-07" db="EMBL/GenBank/DDBJ databases">
        <authorList>
            <person name="Trinca V."/>
            <person name="Uliana J.V.C."/>
            <person name="Torres T.T."/>
            <person name="Ward R.J."/>
            <person name="Monesi N."/>
        </authorList>
    </citation>
    <scope>NUCLEOTIDE SEQUENCE</scope>
    <source>
        <strain evidence="1">HSMRA1968</strain>
        <tissue evidence="1">Whole embryos</tissue>
    </source>
</reference>
<name>A0A9Q0S9C8_9DIPT</name>